<protein>
    <recommendedName>
        <fullName evidence="3">DUF5105 domain-containing protein</fullName>
    </recommendedName>
</protein>
<name>A0A810Q8I6_9FIRM</name>
<evidence type="ECO:0000313" key="2">
    <source>
        <dbReference type="Proteomes" id="UP000681035"/>
    </source>
</evidence>
<dbReference type="AlphaFoldDB" id="A0A810Q8I6"/>
<dbReference type="Proteomes" id="UP000681035">
    <property type="component" value="Chromosome"/>
</dbReference>
<proteinExistence type="predicted"/>
<keyword evidence="2" id="KW-1185">Reference proteome</keyword>
<dbReference type="Gene3D" id="3.10.450.50">
    <property type="match status" value="1"/>
</dbReference>
<sequence length="225" mass="24082">MKPYEKENNDGERKQPMKKVISLMLALVLALSLTACGGKAGPEGVVGQFCKGLQELDEKAIAQCFENGDDLELSDLEDVDSDDAVAQKIMDFMKSCAGQLKYQVGEATVDGDTATVPVEFTYVNAGSLMTEILTEYISEAWSLALSGADDEKLAAAFEEVFDEKTTGADFPTMTATLTIPCVQTSDGWKISSSADNSEELSDQLLDILTSNIYGALEDFGAGLLG</sequence>
<gene>
    <name evidence="1" type="ORF">MM50RIKEN_23450</name>
</gene>
<dbReference type="EMBL" id="AP023418">
    <property type="protein sequence ID" value="BCK82582.1"/>
    <property type="molecule type" value="Genomic_DNA"/>
</dbReference>
<accession>A0A810Q8I6</accession>
<reference evidence="1" key="1">
    <citation type="submission" date="2020-09" db="EMBL/GenBank/DDBJ databases">
        <title>New species isolated from human feces.</title>
        <authorList>
            <person name="Kitahara M."/>
            <person name="Shigeno Y."/>
            <person name="Shime M."/>
            <person name="Matsumoto Y."/>
            <person name="Nakamura S."/>
            <person name="Motooka D."/>
            <person name="Fukuoka S."/>
            <person name="Nishikawa H."/>
            <person name="Benno Y."/>
        </authorList>
    </citation>
    <scope>NUCLEOTIDE SEQUENCE</scope>
    <source>
        <strain evidence="1">MM50</strain>
    </source>
</reference>
<evidence type="ECO:0000313" key="1">
    <source>
        <dbReference type="EMBL" id="BCK82582.1"/>
    </source>
</evidence>
<organism evidence="1 2">
    <name type="scientific">Vescimonas coprocola</name>
    <dbReference type="NCBI Taxonomy" id="2714355"/>
    <lineage>
        <taxon>Bacteria</taxon>
        <taxon>Bacillati</taxon>
        <taxon>Bacillota</taxon>
        <taxon>Clostridia</taxon>
        <taxon>Eubacteriales</taxon>
        <taxon>Oscillospiraceae</taxon>
        <taxon>Vescimonas</taxon>
    </lineage>
</organism>
<evidence type="ECO:0008006" key="3">
    <source>
        <dbReference type="Google" id="ProtNLM"/>
    </source>
</evidence>
<dbReference type="KEGG" id="vcop:MM50RIKEN_23450"/>